<reference evidence="1 2" key="1">
    <citation type="submission" date="2018-06" db="EMBL/GenBank/DDBJ databases">
        <title>Genomic Encyclopedia of Type Strains, Phase IV (KMG-IV): sequencing the most valuable type-strain genomes for metagenomic binning, comparative biology and taxonomic classification.</title>
        <authorList>
            <person name="Goeker M."/>
        </authorList>
    </citation>
    <scope>NUCLEOTIDE SEQUENCE [LARGE SCALE GENOMIC DNA]</scope>
    <source>
        <strain evidence="1 2">DSM 25532</strain>
    </source>
</reference>
<protein>
    <submittedName>
        <fullName evidence="1">Uncharacterized protein</fullName>
    </submittedName>
</protein>
<sequence length="42" mass="4573">MLQVSGTIATAGCVHSKDASHHSVWICRVYPVFFLHCTGLLS</sequence>
<evidence type="ECO:0000313" key="2">
    <source>
        <dbReference type="Proteomes" id="UP000253426"/>
    </source>
</evidence>
<dbReference type="AlphaFoldDB" id="A0A366HBQ5"/>
<comment type="caution">
    <text evidence="1">The sequence shown here is derived from an EMBL/GenBank/DDBJ whole genome shotgun (WGS) entry which is preliminary data.</text>
</comment>
<proteinExistence type="predicted"/>
<evidence type="ECO:0000313" key="1">
    <source>
        <dbReference type="EMBL" id="RBP39791.1"/>
    </source>
</evidence>
<dbReference type="EMBL" id="QNRR01000009">
    <property type="protein sequence ID" value="RBP39791.1"/>
    <property type="molecule type" value="Genomic_DNA"/>
</dbReference>
<organism evidence="1 2">
    <name type="scientific">Roseimicrobium gellanilyticum</name>
    <dbReference type="NCBI Taxonomy" id="748857"/>
    <lineage>
        <taxon>Bacteria</taxon>
        <taxon>Pseudomonadati</taxon>
        <taxon>Verrucomicrobiota</taxon>
        <taxon>Verrucomicrobiia</taxon>
        <taxon>Verrucomicrobiales</taxon>
        <taxon>Verrucomicrobiaceae</taxon>
        <taxon>Roseimicrobium</taxon>
    </lineage>
</organism>
<gene>
    <name evidence="1" type="ORF">DES53_109219</name>
</gene>
<dbReference type="Proteomes" id="UP000253426">
    <property type="component" value="Unassembled WGS sequence"/>
</dbReference>
<accession>A0A366HBQ5</accession>
<keyword evidence="2" id="KW-1185">Reference proteome</keyword>
<name>A0A366HBQ5_9BACT</name>